<dbReference type="Gene3D" id="3.50.50.60">
    <property type="entry name" value="FAD/NAD(P)-binding domain"/>
    <property type="match status" value="2"/>
</dbReference>
<protein>
    <submittedName>
        <fullName evidence="5">FAD-dependent oxidoreductase</fullName>
    </submittedName>
</protein>
<accession>A0A6B0SZL7</accession>
<evidence type="ECO:0000259" key="4">
    <source>
        <dbReference type="Pfam" id="PF07992"/>
    </source>
</evidence>
<keyword evidence="1" id="KW-0285">Flavoprotein</keyword>
<dbReference type="RefSeq" id="WP_159665840.1">
    <property type="nucleotide sequence ID" value="NZ_WUUS01000005.1"/>
</dbReference>
<dbReference type="EMBL" id="WUUS01000005">
    <property type="protein sequence ID" value="MXR41420.1"/>
    <property type="molecule type" value="Genomic_DNA"/>
</dbReference>
<dbReference type="Proteomes" id="UP000437065">
    <property type="component" value="Unassembled WGS sequence"/>
</dbReference>
<evidence type="ECO:0000256" key="1">
    <source>
        <dbReference type="ARBA" id="ARBA00022630"/>
    </source>
</evidence>
<dbReference type="InterPro" id="IPR036188">
    <property type="entry name" value="FAD/NAD-bd_sf"/>
</dbReference>
<dbReference type="PRINTS" id="PR00368">
    <property type="entry name" value="FADPNR"/>
</dbReference>
<comment type="caution">
    <text evidence="5">The sequence shown here is derived from an EMBL/GenBank/DDBJ whole genome shotgun (WGS) entry which is preliminary data.</text>
</comment>
<evidence type="ECO:0000256" key="3">
    <source>
        <dbReference type="SAM" id="MobiDB-lite"/>
    </source>
</evidence>
<dbReference type="PANTHER" id="PTHR48105">
    <property type="entry name" value="THIOREDOXIN REDUCTASE 1-RELATED-RELATED"/>
    <property type="match status" value="1"/>
</dbReference>
<feature type="compositionally biased region" description="Acidic residues" evidence="3">
    <location>
        <begin position="95"/>
        <end position="109"/>
    </location>
</feature>
<dbReference type="InterPro" id="IPR050097">
    <property type="entry name" value="Ferredoxin-NADP_redctase_2"/>
</dbReference>
<organism evidence="5 6">
    <name type="scientific">Halobaculum saliterrae</name>
    <dbReference type="NCBI Taxonomy" id="2073113"/>
    <lineage>
        <taxon>Archaea</taxon>
        <taxon>Methanobacteriati</taxon>
        <taxon>Methanobacteriota</taxon>
        <taxon>Stenosarchaea group</taxon>
        <taxon>Halobacteria</taxon>
        <taxon>Halobacteriales</taxon>
        <taxon>Haloferacaceae</taxon>
        <taxon>Halobaculum</taxon>
    </lineage>
</organism>
<gene>
    <name evidence="5" type="ORF">GRX01_08735</name>
</gene>
<feature type="domain" description="FAD/NAD(P)-binding" evidence="4">
    <location>
        <begin position="9"/>
        <end position="306"/>
    </location>
</feature>
<feature type="compositionally biased region" description="Basic and acidic residues" evidence="3">
    <location>
        <begin position="352"/>
        <end position="363"/>
    </location>
</feature>
<dbReference type="Pfam" id="PF07992">
    <property type="entry name" value="Pyr_redox_2"/>
    <property type="match status" value="1"/>
</dbReference>
<evidence type="ECO:0000313" key="6">
    <source>
        <dbReference type="Proteomes" id="UP000437065"/>
    </source>
</evidence>
<feature type="region of interest" description="Disordered" evidence="3">
    <location>
        <begin position="91"/>
        <end position="112"/>
    </location>
</feature>
<dbReference type="GO" id="GO:0016491">
    <property type="term" value="F:oxidoreductase activity"/>
    <property type="evidence" value="ECO:0007669"/>
    <property type="project" value="UniProtKB-KW"/>
</dbReference>
<reference evidence="5 6" key="1">
    <citation type="submission" date="2019-12" db="EMBL/GenBank/DDBJ databases">
        <title>Isolation and characterization of three novel carbon monoxide-oxidizing members of Halobacteria from salione crusts and soils.</title>
        <authorList>
            <person name="Myers M.R."/>
            <person name="King G.M."/>
        </authorList>
    </citation>
    <scope>NUCLEOTIDE SEQUENCE [LARGE SCALE GENOMIC DNA]</scope>
    <source>
        <strain evidence="5 6">WSA2</strain>
    </source>
</reference>
<evidence type="ECO:0000313" key="5">
    <source>
        <dbReference type="EMBL" id="MXR41420.1"/>
    </source>
</evidence>
<dbReference type="PRINTS" id="PR00469">
    <property type="entry name" value="PNDRDTASEII"/>
</dbReference>
<dbReference type="AlphaFoldDB" id="A0A6B0SZL7"/>
<sequence length="375" mass="40169">MNTDIEFDYDVTVVGGGPAGLTSALYATRLGLDTLVVNRGGGRAAMMRDTHNVIGVTEETSGNEFLQTAQEQVQSYGGEYRRGFVEDVEAIGGGDGDDADEPDADEAEEAPPGFRVDTGDEELTTRRVVLATGFSDEHPDPPVPRTGMGLHYCLHCDAYMFVDESVYVMGTGDSAAYVAMIMLNFTDEVDVLLRGEEPEWSDDTAEMLENHPVDVIHEEIAGMSKDDDGWLESFEFEDGTVREYKGGFPMYGSDYHAELADALGLDREDSGEVAVDDHGRTSVDGVYAVGDLTPGHNQIPVAMGEGAKCGIALHMDMRAFPRSTDDIADLGPVDESEVPAISPELMATAVAHEGHAAGPREDVADAATDEATADD</sequence>
<keyword evidence="2" id="KW-0560">Oxidoreductase</keyword>
<evidence type="ECO:0000256" key="2">
    <source>
        <dbReference type="ARBA" id="ARBA00023002"/>
    </source>
</evidence>
<dbReference type="SUPFAM" id="SSF51905">
    <property type="entry name" value="FAD/NAD(P)-binding domain"/>
    <property type="match status" value="1"/>
</dbReference>
<feature type="region of interest" description="Disordered" evidence="3">
    <location>
        <begin position="351"/>
        <end position="375"/>
    </location>
</feature>
<dbReference type="OrthoDB" id="27340at2157"/>
<keyword evidence="6" id="KW-1185">Reference proteome</keyword>
<proteinExistence type="predicted"/>
<dbReference type="InterPro" id="IPR023753">
    <property type="entry name" value="FAD/NAD-binding_dom"/>
</dbReference>
<name>A0A6B0SZL7_9EURY</name>